<evidence type="ECO:0000313" key="6">
    <source>
        <dbReference type="Proteomes" id="UP000003597"/>
    </source>
</evidence>
<dbReference type="GO" id="GO:0016887">
    <property type="term" value="F:ATP hydrolysis activity"/>
    <property type="evidence" value="ECO:0007669"/>
    <property type="project" value="TreeGrafter"/>
</dbReference>
<evidence type="ECO:0000256" key="2">
    <source>
        <dbReference type="ARBA" id="ARBA00022741"/>
    </source>
</evidence>
<keyword evidence="2" id="KW-0547">Nucleotide-binding</keyword>
<comment type="caution">
    <text evidence="5">The sequence shown here is derived from an EMBL/GenBank/DDBJ whole genome shotgun (WGS) entry which is preliminary data.</text>
</comment>
<dbReference type="GO" id="GO:0005886">
    <property type="term" value="C:plasma membrane"/>
    <property type="evidence" value="ECO:0007669"/>
    <property type="project" value="TreeGrafter"/>
</dbReference>
<dbReference type="FunFam" id="3.30.450.90:FF:000013">
    <property type="entry name" value="ComG operon protein 1"/>
    <property type="match status" value="1"/>
</dbReference>
<feature type="domain" description="Bacterial type II secretion system protein E" evidence="4">
    <location>
        <begin position="210"/>
        <end position="224"/>
    </location>
</feature>
<protein>
    <submittedName>
        <fullName evidence="5">ComG operon protein 1</fullName>
    </submittedName>
</protein>
<dbReference type="Pfam" id="PF00437">
    <property type="entry name" value="T2SSE"/>
    <property type="match status" value="1"/>
</dbReference>
<dbReference type="InterPro" id="IPR047667">
    <property type="entry name" value="ATPase_ComGA"/>
</dbReference>
<dbReference type="PANTHER" id="PTHR30258">
    <property type="entry name" value="TYPE II SECRETION SYSTEM PROTEIN GSPE-RELATED"/>
    <property type="match status" value="1"/>
</dbReference>
<dbReference type="PROSITE" id="PS00662">
    <property type="entry name" value="T2SP_E"/>
    <property type="match status" value="1"/>
</dbReference>
<dbReference type="Gene3D" id="3.30.450.90">
    <property type="match status" value="1"/>
</dbReference>
<proteinExistence type="inferred from homology"/>
<evidence type="ECO:0000313" key="5">
    <source>
        <dbReference type="EMBL" id="EHN61266.1"/>
    </source>
</evidence>
<keyword evidence="3" id="KW-0067">ATP-binding</keyword>
<accession>A0AB72Z9R7</accession>
<dbReference type="Proteomes" id="UP000003597">
    <property type="component" value="Unassembled WGS sequence"/>
</dbReference>
<dbReference type="GO" id="GO:0005524">
    <property type="term" value="F:ATP binding"/>
    <property type="evidence" value="ECO:0007669"/>
    <property type="project" value="UniProtKB-KW"/>
</dbReference>
<comment type="similarity">
    <text evidence="1">Belongs to the GSP E family.</text>
</comment>
<dbReference type="PANTHER" id="PTHR30258:SF2">
    <property type="entry name" value="COMG OPERON PROTEIN 1"/>
    <property type="match status" value="1"/>
</dbReference>
<dbReference type="CDD" id="cd01129">
    <property type="entry name" value="PulE-GspE-like"/>
    <property type="match status" value="1"/>
</dbReference>
<dbReference type="NCBIfam" id="NF041000">
    <property type="entry name" value="ATPase_ComGA"/>
    <property type="match status" value="1"/>
</dbReference>
<dbReference type="EMBL" id="AGCN01000032">
    <property type="protein sequence ID" value="EHN61266.1"/>
    <property type="molecule type" value="Genomic_DNA"/>
</dbReference>
<evidence type="ECO:0000259" key="4">
    <source>
        <dbReference type="PROSITE" id="PS00662"/>
    </source>
</evidence>
<dbReference type="InterPro" id="IPR027417">
    <property type="entry name" value="P-loop_NTPase"/>
</dbReference>
<name>A0AB72Z9R7_LISIO</name>
<evidence type="ECO:0000256" key="3">
    <source>
        <dbReference type="ARBA" id="ARBA00022840"/>
    </source>
</evidence>
<keyword evidence="6" id="KW-1185">Reference proteome</keyword>
<dbReference type="Gene3D" id="3.40.50.300">
    <property type="entry name" value="P-loop containing nucleotide triphosphate hydrolases"/>
    <property type="match status" value="1"/>
</dbReference>
<organism evidence="5 6">
    <name type="scientific">Listeria innocua ATCC 33091</name>
    <dbReference type="NCBI Taxonomy" id="1002366"/>
    <lineage>
        <taxon>Bacteria</taxon>
        <taxon>Bacillati</taxon>
        <taxon>Bacillota</taxon>
        <taxon>Bacilli</taxon>
        <taxon>Bacillales</taxon>
        <taxon>Listeriaceae</taxon>
        <taxon>Listeria</taxon>
    </lineage>
</organism>
<reference evidence="5 6" key="1">
    <citation type="submission" date="2011-08" db="EMBL/GenBank/DDBJ databases">
        <authorList>
            <person name="Weinstock G."/>
            <person name="Sodergren E."/>
            <person name="Clifton S."/>
            <person name="Fulton L."/>
            <person name="Fulton B."/>
            <person name="Courtney L."/>
            <person name="Fronick C."/>
            <person name="Harrison M."/>
            <person name="Strong C."/>
            <person name="Farmer C."/>
            <person name="Delahaunty K."/>
            <person name="Markovic C."/>
            <person name="Hall O."/>
            <person name="Minx P."/>
            <person name="Tomlinson C."/>
            <person name="Mitreva M."/>
            <person name="Hou S."/>
            <person name="Chen J."/>
            <person name="Wollam A."/>
            <person name="Pepin K.H."/>
            <person name="Johnson M."/>
            <person name="Bhonagiri V."/>
            <person name="Zhang X."/>
            <person name="Suruliraj S."/>
            <person name="Warren W."/>
            <person name="Chinwalla A."/>
            <person name="Mardis E.R."/>
            <person name="Wilson R.K."/>
        </authorList>
    </citation>
    <scope>NUCLEOTIDE SEQUENCE [LARGE SCALE GENOMIC DNA]</scope>
    <source>
        <strain evidence="5 6">ATCC 33091</strain>
    </source>
</reference>
<evidence type="ECO:0000256" key="1">
    <source>
        <dbReference type="ARBA" id="ARBA00006611"/>
    </source>
</evidence>
<sequence length="347" mass="39478">MTCKEVVMPQKLMDHITSQALRVNASDIHIHPLRNRYLLRLRVNGTLMPLLYLSFDVGEKLISFLKFQAALDISEKRKPQSGSYEKETKSEKIALRLSTMPNKDFHESMVIRIFRYKYPIPFLKSCLFPKVAKQILQLCNNQTGLFLFSGSTGSGKSSSMYSLVSSIENKTELQVITIEDPVEHYSPGFLQVEINEKANITYAPVVRSVLRHDPDILIVGEIRDFETAKIVVRAALTGHLVFSTVHAGDTYGVLLRLLEFGVSKEELAQCLLGISFQQLSHLYCVYCGSKCHPLCSHLQRKRTAIYEVITKKDIQNYFNSSYQQNKPKYTLDAIYQKGVAYGFFSPD</sequence>
<dbReference type="SUPFAM" id="SSF52540">
    <property type="entry name" value="P-loop containing nucleoside triphosphate hydrolases"/>
    <property type="match status" value="1"/>
</dbReference>
<dbReference type="InterPro" id="IPR001482">
    <property type="entry name" value="T2SS/T4SS_dom"/>
</dbReference>
<dbReference type="AlphaFoldDB" id="A0AB72Z9R7"/>
<gene>
    <name evidence="5" type="ORF">HMPREF0557_02007</name>
</gene>